<dbReference type="Proteomes" id="UP001347796">
    <property type="component" value="Unassembled WGS sequence"/>
</dbReference>
<evidence type="ECO:0000313" key="3">
    <source>
        <dbReference type="Proteomes" id="UP001347796"/>
    </source>
</evidence>
<keyword evidence="1" id="KW-0175">Coiled coil</keyword>
<name>A0AAN8JNR6_PATCE</name>
<organism evidence="2 3">
    <name type="scientific">Patella caerulea</name>
    <name type="common">Rayed Mediterranean limpet</name>
    <dbReference type="NCBI Taxonomy" id="87958"/>
    <lineage>
        <taxon>Eukaryota</taxon>
        <taxon>Metazoa</taxon>
        <taxon>Spiralia</taxon>
        <taxon>Lophotrochozoa</taxon>
        <taxon>Mollusca</taxon>
        <taxon>Gastropoda</taxon>
        <taxon>Patellogastropoda</taxon>
        <taxon>Patelloidea</taxon>
        <taxon>Patellidae</taxon>
        <taxon>Patella</taxon>
    </lineage>
</organism>
<protein>
    <submittedName>
        <fullName evidence="2">Uncharacterized protein</fullName>
    </submittedName>
</protein>
<reference evidence="2 3" key="1">
    <citation type="submission" date="2024-01" db="EMBL/GenBank/DDBJ databases">
        <title>The genome of the rayed Mediterranean limpet Patella caerulea (Linnaeus, 1758).</title>
        <authorList>
            <person name="Anh-Thu Weber A."/>
            <person name="Halstead-Nussloch G."/>
        </authorList>
    </citation>
    <scope>NUCLEOTIDE SEQUENCE [LARGE SCALE GENOMIC DNA]</scope>
    <source>
        <strain evidence="2">AATW-2023a</strain>
        <tissue evidence="2">Whole specimen</tissue>
    </source>
</reference>
<gene>
    <name evidence="2" type="ORF">SNE40_011920</name>
</gene>
<sequence length="200" mass="23196">MKEVKNGVKVIKSVADQVNSLTEEVSSLNNEIRTLRKSDAEFIRLNQEQACQIIDLQNKFNNFENEAKRNNVIIRGLKVNVISNFEEQRKECETVVAKLFTETLKIERSIDVEKCYLLKDEGVLVKFKNSRDKNVVFSGVKELDSDIKIFNDFSYNVRQTRKQLIPHMLAAREEGKSSKLKFDKLVIDGNIFSLEDFERD</sequence>
<dbReference type="AlphaFoldDB" id="A0AAN8JNR6"/>
<evidence type="ECO:0000256" key="1">
    <source>
        <dbReference type="SAM" id="Coils"/>
    </source>
</evidence>
<keyword evidence="3" id="KW-1185">Reference proteome</keyword>
<dbReference type="EMBL" id="JAZGQO010000008">
    <property type="protein sequence ID" value="KAK6179601.1"/>
    <property type="molecule type" value="Genomic_DNA"/>
</dbReference>
<proteinExistence type="predicted"/>
<comment type="caution">
    <text evidence="2">The sequence shown here is derived from an EMBL/GenBank/DDBJ whole genome shotgun (WGS) entry which is preliminary data.</text>
</comment>
<feature type="coiled-coil region" evidence="1">
    <location>
        <begin position="11"/>
        <end position="66"/>
    </location>
</feature>
<accession>A0AAN8JNR6</accession>
<evidence type="ECO:0000313" key="2">
    <source>
        <dbReference type="EMBL" id="KAK6179601.1"/>
    </source>
</evidence>